<proteinExistence type="predicted"/>
<accession>D6TYN8</accession>
<evidence type="ECO:0000256" key="1">
    <source>
        <dbReference type="SAM" id="MobiDB-lite"/>
    </source>
</evidence>
<evidence type="ECO:0000313" key="3">
    <source>
        <dbReference type="Proteomes" id="UP000004508"/>
    </source>
</evidence>
<dbReference type="InParanoid" id="D6TYN8"/>
<protein>
    <submittedName>
        <fullName evidence="2">Uncharacterized protein</fullName>
    </submittedName>
</protein>
<dbReference type="AlphaFoldDB" id="D6TYN8"/>
<dbReference type="Proteomes" id="UP000004508">
    <property type="component" value="Unassembled WGS sequence"/>
</dbReference>
<feature type="region of interest" description="Disordered" evidence="1">
    <location>
        <begin position="1"/>
        <end position="21"/>
    </location>
</feature>
<evidence type="ECO:0000313" key="2">
    <source>
        <dbReference type="EMBL" id="EFH85113.1"/>
    </source>
</evidence>
<organism evidence="2 3">
    <name type="scientific">Ktedonobacter racemifer DSM 44963</name>
    <dbReference type="NCBI Taxonomy" id="485913"/>
    <lineage>
        <taxon>Bacteria</taxon>
        <taxon>Bacillati</taxon>
        <taxon>Chloroflexota</taxon>
        <taxon>Ktedonobacteria</taxon>
        <taxon>Ktedonobacterales</taxon>
        <taxon>Ktedonobacteraceae</taxon>
        <taxon>Ktedonobacter</taxon>
    </lineage>
</organism>
<gene>
    <name evidence="2" type="ORF">Krac_6270</name>
</gene>
<name>D6TYN8_KTERA</name>
<keyword evidence="3" id="KW-1185">Reference proteome</keyword>
<sequence length="84" mass="9629">MEISAPGLGREQKEPIPSRKSRQGVILCWSSSHPFCLSTFVTGEPWATKTIHLSLRIAWETGMPQRNRGYTCVHHERVYESPYN</sequence>
<dbReference type="EMBL" id="ADVG01000003">
    <property type="protein sequence ID" value="EFH85113.1"/>
    <property type="molecule type" value="Genomic_DNA"/>
</dbReference>
<reference evidence="2 3" key="1">
    <citation type="journal article" date="2011" name="Stand. Genomic Sci.">
        <title>Non-contiguous finished genome sequence and contextual data of the filamentous soil bacterium Ktedonobacter racemifer type strain (SOSP1-21).</title>
        <authorList>
            <person name="Chang Y.J."/>
            <person name="Land M."/>
            <person name="Hauser L."/>
            <person name="Chertkov O."/>
            <person name="Del Rio T.G."/>
            <person name="Nolan M."/>
            <person name="Copeland A."/>
            <person name="Tice H."/>
            <person name="Cheng J.F."/>
            <person name="Lucas S."/>
            <person name="Han C."/>
            <person name="Goodwin L."/>
            <person name="Pitluck S."/>
            <person name="Ivanova N."/>
            <person name="Ovchinikova G."/>
            <person name="Pati A."/>
            <person name="Chen A."/>
            <person name="Palaniappan K."/>
            <person name="Mavromatis K."/>
            <person name="Liolios K."/>
            <person name="Brettin T."/>
            <person name="Fiebig A."/>
            <person name="Rohde M."/>
            <person name="Abt B."/>
            <person name="Goker M."/>
            <person name="Detter J.C."/>
            <person name="Woyke T."/>
            <person name="Bristow J."/>
            <person name="Eisen J.A."/>
            <person name="Markowitz V."/>
            <person name="Hugenholtz P."/>
            <person name="Kyrpides N.C."/>
            <person name="Klenk H.P."/>
            <person name="Lapidus A."/>
        </authorList>
    </citation>
    <scope>NUCLEOTIDE SEQUENCE [LARGE SCALE GENOMIC DNA]</scope>
    <source>
        <strain evidence="3">DSM 44963</strain>
    </source>
</reference>
<comment type="caution">
    <text evidence="2">The sequence shown here is derived from an EMBL/GenBank/DDBJ whole genome shotgun (WGS) entry which is preliminary data.</text>
</comment>